<feature type="region of interest" description="Disordered" evidence="1">
    <location>
        <begin position="291"/>
        <end position="317"/>
    </location>
</feature>
<dbReference type="Pfam" id="PF01757">
    <property type="entry name" value="Acyl_transf_3"/>
    <property type="match status" value="1"/>
</dbReference>
<feature type="domain" description="Acyltransferase 3" evidence="3">
    <location>
        <begin position="14"/>
        <end position="397"/>
    </location>
</feature>
<keyword evidence="2" id="KW-0472">Membrane</keyword>
<feature type="compositionally biased region" description="Basic and acidic residues" evidence="1">
    <location>
        <begin position="291"/>
        <end position="303"/>
    </location>
</feature>
<dbReference type="PANTHER" id="PTHR36927:SF4">
    <property type="entry name" value="BLR5718 PROTEIN"/>
    <property type="match status" value="1"/>
</dbReference>
<protein>
    <recommendedName>
        <fullName evidence="3">Acyltransferase 3 domain-containing protein</fullName>
    </recommendedName>
</protein>
<keyword evidence="2" id="KW-1133">Transmembrane helix</keyword>
<proteinExistence type="predicted"/>
<keyword evidence="5" id="KW-1185">Reference proteome</keyword>
<dbReference type="Proteomes" id="UP001562357">
    <property type="component" value="Unassembled WGS sequence"/>
</dbReference>
<accession>A0ABQ0CZA2</accession>
<dbReference type="InterPro" id="IPR050623">
    <property type="entry name" value="Glucan_succinyl_AcylTrfase"/>
</dbReference>
<evidence type="ECO:0000313" key="4">
    <source>
        <dbReference type="EMBL" id="GAB0138785.1"/>
    </source>
</evidence>
<name>A0ABQ0CZA2_9HYPO</name>
<organism evidence="4 5">
    <name type="scientific">Epichloe bromicola</name>
    <dbReference type="NCBI Taxonomy" id="79588"/>
    <lineage>
        <taxon>Eukaryota</taxon>
        <taxon>Fungi</taxon>
        <taxon>Dikarya</taxon>
        <taxon>Ascomycota</taxon>
        <taxon>Pezizomycotina</taxon>
        <taxon>Sordariomycetes</taxon>
        <taxon>Hypocreomycetidae</taxon>
        <taxon>Hypocreales</taxon>
        <taxon>Clavicipitaceae</taxon>
        <taxon>Epichloe</taxon>
    </lineage>
</organism>
<sequence>MAPPKAVVPKGRKYWLDNLRGVMTTIVILNHTAAAYGGGGTHPHPAGFKKTSPILLPYVAFHYAYGLGQFFWLSGNLTARSLAKGSWREFVKSKFLRLGLPALLYSVFLEPLQAIALRPRLQGGFRSNLKDYWKAVLEFKGWLTPGAGTVWYTMTLLIFDMVALLLTRCFNLYGNGLAKSSEFSKLAKVYGQLCRWGWLVVAASRFLVSTKFPFGYELPVVNVQPYYLPQHIHGYLLGYMAYYLGKPRMTSLYDKQSGPLGKLSMAKASAISLSILPIVFLPSILRARESNKKNAGSEKKKGDQNNNKKAAGKAIGSDVLADNPGSVQLSGWTSDAALFALWNEFTFNTVGPAFMSLWERNYNKPGKQRLWSPRYAYAAYLLHSPISWFVGQGLHTLMCQGGERPAWMDSETWQNLGPLLMTTTAGYIEVAAAFGAGLLLIDYVPGAGAIL</sequence>
<keyword evidence="2" id="KW-0812">Transmembrane</keyword>
<dbReference type="EMBL" id="BAAFGZ010000489">
    <property type="protein sequence ID" value="GAB0138785.1"/>
    <property type="molecule type" value="Genomic_DNA"/>
</dbReference>
<dbReference type="PANTHER" id="PTHR36927">
    <property type="entry name" value="BLR4337 PROTEIN"/>
    <property type="match status" value="1"/>
</dbReference>
<comment type="caution">
    <text evidence="4">The sequence shown here is derived from an EMBL/GenBank/DDBJ whole genome shotgun (WGS) entry which is preliminary data.</text>
</comment>
<feature type="transmembrane region" description="Helical" evidence="2">
    <location>
        <begin position="55"/>
        <end position="74"/>
    </location>
</feature>
<evidence type="ECO:0000256" key="1">
    <source>
        <dbReference type="SAM" id="MobiDB-lite"/>
    </source>
</evidence>
<evidence type="ECO:0000313" key="5">
    <source>
        <dbReference type="Proteomes" id="UP001562357"/>
    </source>
</evidence>
<evidence type="ECO:0000259" key="3">
    <source>
        <dbReference type="Pfam" id="PF01757"/>
    </source>
</evidence>
<dbReference type="InterPro" id="IPR002656">
    <property type="entry name" value="Acyl_transf_3_dom"/>
</dbReference>
<feature type="transmembrane region" description="Helical" evidence="2">
    <location>
        <begin position="95"/>
        <end position="116"/>
    </location>
</feature>
<evidence type="ECO:0000256" key="2">
    <source>
        <dbReference type="SAM" id="Phobius"/>
    </source>
</evidence>
<reference evidence="5" key="1">
    <citation type="submission" date="2024-06" db="EMBL/GenBank/DDBJ databases">
        <title>Draft Genome Sequences of Epichloe bromicola Strains Isolated from Elymus ciliaris.</title>
        <authorList>
            <consortium name="Epichloe bromicola genome sequencing consortium"/>
            <person name="Miura A."/>
            <person name="Imano S."/>
            <person name="Ashida A."/>
            <person name="Sato I."/>
            <person name="Chiba S."/>
            <person name="Tanaka A."/>
            <person name="Camagna M."/>
            <person name="Takemoto D."/>
        </authorList>
    </citation>
    <scope>NUCLEOTIDE SEQUENCE [LARGE SCALE GENOMIC DNA]</scope>
    <source>
        <strain evidence="5">DP</strain>
    </source>
</reference>
<gene>
    <name evidence="4" type="primary">g7008</name>
    <name evidence="4" type="ORF">EsDP_00007008</name>
</gene>
<feature type="transmembrane region" description="Helical" evidence="2">
    <location>
        <begin position="150"/>
        <end position="173"/>
    </location>
</feature>